<dbReference type="Proteomes" id="UP000027120">
    <property type="component" value="Unassembled WGS sequence"/>
</dbReference>
<reference evidence="9 10" key="1">
    <citation type="submission" date="2014-04" db="EMBL/GenBank/DDBJ databases">
        <authorList>
            <consortium name="International Citrus Genome Consortium"/>
            <person name="Gmitter F."/>
            <person name="Chen C."/>
            <person name="Farmerie W."/>
            <person name="Harkins T."/>
            <person name="Desany B."/>
            <person name="Mohiuddin M."/>
            <person name="Kodira C."/>
            <person name="Borodovsky M."/>
            <person name="Lomsadze A."/>
            <person name="Burns P."/>
            <person name="Jenkins J."/>
            <person name="Prochnik S."/>
            <person name="Shu S."/>
            <person name="Chapman J."/>
            <person name="Pitluck S."/>
            <person name="Schmutz J."/>
            <person name="Rokhsar D."/>
        </authorList>
    </citation>
    <scope>NUCLEOTIDE SEQUENCE</scope>
</reference>
<keyword evidence="7" id="KW-0131">Cell cycle</keyword>
<sequence>MFFATAILHVHLMQWDDENSVLRSINQCDRVWESIDPNRRGQCLGLLFYNELLHIFYRLRICDYKNAAHHVDNLDAAMKADKQKMQEIQQLSSELDALNQSLSRPDLPSRERSALAGRQAKLQQRLRSLEDSSLTGKEFLEPSYFGNARQAWGDKLVLAPSPMDGEWLPKSAVYALVDLMVVILGRPKGLFKECMQRIQSGMQTIQDALLKLGITDGVREVDLQHSAIWMAGVYLMLLMQFLENKVAVELTRSGFVEAQEALVQMKNWFIRFPTILQACESMIEMLRGQYAHSVGCYSEAAFHYVEAAK</sequence>
<feature type="non-terminal residue" evidence="9">
    <location>
        <position position="309"/>
    </location>
</feature>
<evidence type="ECO:0000256" key="3">
    <source>
        <dbReference type="ARBA" id="ARBA00022618"/>
    </source>
</evidence>
<dbReference type="GO" id="GO:0005634">
    <property type="term" value="C:nucleus"/>
    <property type="evidence" value="ECO:0007669"/>
    <property type="project" value="UniProtKB-SubCell"/>
</dbReference>
<proteinExistence type="inferred from homology"/>
<keyword evidence="10" id="KW-1185">Reference proteome</keyword>
<keyword evidence="4" id="KW-0498">Mitosis</keyword>
<accession>A0A067EIN4</accession>
<organism evidence="9 10">
    <name type="scientific">Citrus sinensis</name>
    <name type="common">Sweet orange</name>
    <name type="synonym">Citrus aurantium var. sinensis</name>
    <dbReference type="NCBI Taxonomy" id="2711"/>
    <lineage>
        <taxon>Eukaryota</taxon>
        <taxon>Viridiplantae</taxon>
        <taxon>Streptophyta</taxon>
        <taxon>Embryophyta</taxon>
        <taxon>Tracheophyta</taxon>
        <taxon>Spermatophyta</taxon>
        <taxon>Magnoliopsida</taxon>
        <taxon>eudicotyledons</taxon>
        <taxon>Gunneridae</taxon>
        <taxon>Pentapetalae</taxon>
        <taxon>rosids</taxon>
        <taxon>malvids</taxon>
        <taxon>Sapindales</taxon>
        <taxon>Rutaceae</taxon>
        <taxon>Aurantioideae</taxon>
        <taxon>Citrus</taxon>
    </lineage>
</organism>
<keyword evidence="6" id="KW-0539">Nucleus</keyword>
<gene>
    <name evidence="9" type="ORF">CISIN_1g0049431mg</name>
</gene>
<evidence type="ECO:0000256" key="8">
    <source>
        <dbReference type="SAM" id="Coils"/>
    </source>
</evidence>
<evidence type="ECO:0000256" key="1">
    <source>
        <dbReference type="ARBA" id="ARBA00004123"/>
    </source>
</evidence>
<keyword evidence="3" id="KW-0132">Cell division</keyword>
<evidence type="ECO:0000313" key="10">
    <source>
        <dbReference type="Proteomes" id="UP000027120"/>
    </source>
</evidence>
<evidence type="ECO:0008006" key="11">
    <source>
        <dbReference type="Google" id="ProtNLM"/>
    </source>
</evidence>
<dbReference type="GO" id="GO:0051301">
    <property type="term" value="P:cell division"/>
    <property type="evidence" value="ECO:0007669"/>
    <property type="project" value="UniProtKB-KW"/>
</dbReference>
<evidence type="ECO:0000256" key="6">
    <source>
        <dbReference type="ARBA" id="ARBA00023242"/>
    </source>
</evidence>
<dbReference type="PANTHER" id="PTHR21394">
    <property type="entry name" value="MAU2 CHROMATID COHESION FACTOR HOMOLOG"/>
    <property type="match status" value="1"/>
</dbReference>
<keyword evidence="5" id="KW-0159">Chromosome partition</keyword>
<dbReference type="GO" id="GO:0007064">
    <property type="term" value="P:mitotic sister chromatid cohesion"/>
    <property type="evidence" value="ECO:0007669"/>
    <property type="project" value="InterPro"/>
</dbReference>
<dbReference type="AlphaFoldDB" id="A0A067EIN4"/>
<feature type="coiled-coil region" evidence="8">
    <location>
        <begin position="71"/>
        <end position="101"/>
    </location>
</feature>
<comment type="subcellular location">
    <subcellularLocation>
        <location evidence="1">Nucleus</location>
    </subcellularLocation>
</comment>
<evidence type="ECO:0000256" key="2">
    <source>
        <dbReference type="ARBA" id="ARBA00008585"/>
    </source>
</evidence>
<dbReference type="EMBL" id="KK784990">
    <property type="protein sequence ID" value="KDO54953.1"/>
    <property type="molecule type" value="Genomic_DNA"/>
</dbReference>
<evidence type="ECO:0000313" key="9">
    <source>
        <dbReference type="EMBL" id="KDO54953.1"/>
    </source>
</evidence>
<dbReference type="GO" id="GO:0007059">
    <property type="term" value="P:chromosome segregation"/>
    <property type="evidence" value="ECO:0007669"/>
    <property type="project" value="UniProtKB-KW"/>
</dbReference>
<dbReference type="InterPro" id="IPR019440">
    <property type="entry name" value="MAU2"/>
</dbReference>
<evidence type="ECO:0000256" key="5">
    <source>
        <dbReference type="ARBA" id="ARBA00022829"/>
    </source>
</evidence>
<evidence type="ECO:0000256" key="7">
    <source>
        <dbReference type="ARBA" id="ARBA00023306"/>
    </source>
</evidence>
<protein>
    <recommendedName>
        <fullName evidence="11">BRO1 domain-containing protein</fullName>
    </recommendedName>
</protein>
<evidence type="ECO:0000256" key="4">
    <source>
        <dbReference type="ARBA" id="ARBA00022776"/>
    </source>
</evidence>
<keyword evidence="8" id="KW-0175">Coiled coil</keyword>
<name>A0A067EIN4_CITSI</name>
<comment type="similarity">
    <text evidence="2">Belongs to the SCC4/mau-2 family.</text>
</comment>